<protein>
    <submittedName>
        <fullName evidence="3">Uncharacterized protein</fullName>
    </submittedName>
</protein>
<reference evidence="3" key="1">
    <citation type="journal article" date="2014" name="Int. J. Syst. Evol. Microbiol.">
        <title>Complete genome sequence of Corynebacterium casei LMG S-19264T (=DSM 44701T), isolated from a smear-ripened cheese.</title>
        <authorList>
            <consortium name="US DOE Joint Genome Institute (JGI-PGF)"/>
            <person name="Walter F."/>
            <person name="Albersmeier A."/>
            <person name="Kalinowski J."/>
            <person name="Ruckert C."/>
        </authorList>
    </citation>
    <scope>NUCLEOTIDE SEQUENCE</scope>
    <source>
        <strain evidence="3">JCM 4369</strain>
    </source>
</reference>
<evidence type="ECO:0000256" key="2">
    <source>
        <dbReference type="SAM" id="MobiDB-lite"/>
    </source>
</evidence>
<feature type="coiled-coil region" evidence="1">
    <location>
        <begin position="5"/>
        <end position="32"/>
    </location>
</feature>
<dbReference type="Proteomes" id="UP000618795">
    <property type="component" value="Unassembled WGS sequence"/>
</dbReference>
<keyword evidence="4" id="KW-1185">Reference proteome</keyword>
<comment type="caution">
    <text evidence="3">The sequence shown here is derived from an EMBL/GenBank/DDBJ whole genome shotgun (WGS) entry which is preliminary data.</text>
</comment>
<evidence type="ECO:0000313" key="3">
    <source>
        <dbReference type="EMBL" id="GGV28095.1"/>
    </source>
</evidence>
<evidence type="ECO:0000313" key="4">
    <source>
        <dbReference type="Proteomes" id="UP000618795"/>
    </source>
</evidence>
<evidence type="ECO:0000256" key="1">
    <source>
        <dbReference type="SAM" id="Coils"/>
    </source>
</evidence>
<keyword evidence="1" id="KW-0175">Coiled coil</keyword>
<name>A0A918MFD5_9ACTN</name>
<sequence length="90" mass="10065">MDECLIALEKRMQQLQEALRQALAQHDTFQVRHLDADLTRTRCAWKVLCGLGDVPDAAQLTPALMVAEPYPGEPNRRPDPPGVGLRDCLE</sequence>
<feature type="region of interest" description="Disordered" evidence="2">
    <location>
        <begin position="68"/>
        <end position="90"/>
    </location>
</feature>
<reference evidence="3" key="2">
    <citation type="submission" date="2020-09" db="EMBL/GenBank/DDBJ databases">
        <authorList>
            <person name="Sun Q."/>
            <person name="Ohkuma M."/>
        </authorList>
    </citation>
    <scope>NUCLEOTIDE SEQUENCE</scope>
    <source>
        <strain evidence="3">JCM 4369</strain>
    </source>
</reference>
<accession>A0A918MFD5</accession>
<dbReference type="EMBL" id="BMTD01000033">
    <property type="protein sequence ID" value="GGV28095.1"/>
    <property type="molecule type" value="Genomic_DNA"/>
</dbReference>
<proteinExistence type="predicted"/>
<gene>
    <name evidence="3" type="ORF">GCM10010260_80630</name>
</gene>
<organism evidence="3 4">
    <name type="scientific">Streptomyces filipinensis</name>
    <dbReference type="NCBI Taxonomy" id="66887"/>
    <lineage>
        <taxon>Bacteria</taxon>
        <taxon>Bacillati</taxon>
        <taxon>Actinomycetota</taxon>
        <taxon>Actinomycetes</taxon>
        <taxon>Kitasatosporales</taxon>
        <taxon>Streptomycetaceae</taxon>
        <taxon>Streptomyces</taxon>
    </lineage>
</organism>
<dbReference type="AlphaFoldDB" id="A0A918MFD5"/>